<evidence type="ECO:0000313" key="1">
    <source>
        <dbReference type="EMBL" id="KAK3793762.1"/>
    </source>
</evidence>
<reference evidence="1" key="1">
    <citation type="journal article" date="2023" name="G3 (Bethesda)">
        <title>A reference genome for the long-term kleptoplast-retaining sea slug Elysia crispata morphotype clarki.</title>
        <authorList>
            <person name="Eastman K.E."/>
            <person name="Pendleton A.L."/>
            <person name="Shaikh M.A."/>
            <person name="Suttiyut T."/>
            <person name="Ogas R."/>
            <person name="Tomko P."/>
            <person name="Gavelis G."/>
            <person name="Widhalm J.R."/>
            <person name="Wisecaver J.H."/>
        </authorList>
    </citation>
    <scope>NUCLEOTIDE SEQUENCE</scope>
    <source>
        <strain evidence="1">ECLA1</strain>
    </source>
</reference>
<dbReference type="Proteomes" id="UP001283361">
    <property type="component" value="Unassembled WGS sequence"/>
</dbReference>
<gene>
    <name evidence="1" type="ORF">RRG08_043410</name>
</gene>
<proteinExistence type="predicted"/>
<accession>A0AAE1ATM4</accession>
<comment type="caution">
    <text evidence="1">The sequence shown here is derived from an EMBL/GenBank/DDBJ whole genome shotgun (WGS) entry which is preliminary data.</text>
</comment>
<organism evidence="1 2">
    <name type="scientific">Elysia crispata</name>
    <name type="common">lettuce slug</name>
    <dbReference type="NCBI Taxonomy" id="231223"/>
    <lineage>
        <taxon>Eukaryota</taxon>
        <taxon>Metazoa</taxon>
        <taxon>Spiralia</taxon>
        <taxon>Lophotrochozoa</taxon>
        <taxon>Mollusca</taxon>
        <taxon>Gastropoda</taxon>
        <taxon>Heterobranchia</taxon>
        <taxon>Euthyneura</taxon>
        <taxon>Panpulmonata</taxon>
        <taxon>Sacoglossa</taxon>
        <taxon>Placobranchoidea</taxon>
        <taxon>Plakobranchidae</taxon>
        <taxon>Elysia</taxon>
    </lineage>
</organism>
<sequence>MCPQRYIFLLQPARTLITRDILSLAVLFGTKKKKISVCSVGKGRVSEMSWDSFLAGERKNVGACVCTALQPTGVLLFN</sequence>
<evidence type="ECO:0000313" key="2">
    <source>
        <dbReference type="Proteomes" id="UP001283361"/>
    </source>
</evidence>
<protein>
    <submittedName>
        <fullName evidence="1">Uncharacterized protein</fullName>
    </submittedName>
</protein>
<name>A0AAE1ATM4_9GAST</name>
<keyword evidence="2" id="KW-1185">Reference proteome</keyword>
<dbReference type="AlphaFoldDB" id="A0AAE1ATM4"/>
<dbReference type="EMBL" id="JAWDGP010001179">
    <property type="protein sequence ID" value="KAK3793762.1"/>
    <property type="molecule type" value="Genomic_DNA"/>
</dbReference>